<name>A0A1H6JU14_RUMFL</name>
<keyword evidence="1" id="KW-1133">Transmembrane helix</keyword>
<evidence type="ECO:0000313" key="2">
    <source>
        <dbReference type="EMBL" id="SEH64473.1"/>
    </source>
</evidence>
<dbReference type="AlphaFoldDB" id="A0A1H6JU14"/>
<evidence type="ECO:0008006" key="4">
    <source>
        <dbReference type="Google" id="ProtNLM"/>
    </source>
</evidence>
<dbReference type="RefSeq" id="WP_074716757.1">
    <property type="nucleotide sequence ID" value="NZ_FNWV01000006.1"/>
</dbReference>
<dbReference type="OrthoDB" id="1821425at2"/>
<evidence type="ECO:0000256" key="1">
    <source>
        <dbReference type="SAM" id="Phobius"/>
    </source>
</evidence>
<protein>
    <recommendedName>
        <fullName evidence="4">Alternate signal-mediated exported protein, CPF_0494 family</fullName>
    </recommendedName>
</protein>
<accession>A0A1H6JU14</accession>
<gene>
    <name evidence="2" type="ORF">SAMN02910265_01893</name>
</gene>
<sequence>MKKKNKKRISGINSVIIAALFIAPLVVFAAIYFSNERKNSFVPGSVDIAVNEGNGSSDEGEELEKDYPWVQSGENYIADKDVKIKDNRKNNSEVLRVMYIPMWYDMDENKDATNICSGVFNFNTITQSGDTLIYCDHNSADDDNHDNDKIITLKLKSGWNTNGWSYQSADGCFYYNGTLDGSKMTAQLLDSVELNAKAYELTEKYVFRLDVLADAIQSSGNASDDRNWNYTP</sequence>
<keyword evidence="1" id="KW-0812">Transmembrane</keyword>
<dbReference type="EMBL" id="FNWV01000006">
    <property type="protein sequence ID" value="SEH64473.1"/>
    <property type="molecule type" value="Genomic_DNA"/>
</dbReference>
<feature type="transmembrane region" description="Helical" evidence="1">
    <location>
        <begin position="12"/>
        <end position="33"/>
    </location>
</feature>
<keyword evidence="1" id="KW-0472">Membrane</keyword>
<dbReference type="Proteomes" id="UP000183190">
    <property type="component" value="Unassembled WGS sequence"/>
</dbReference>
<evidence type="ECO:0000313" key="3">
    <source>
        <dbReference type="Proteomes" id="UP000183190"/>
    </source>
</evidence>
<reference evidence="2 3" key="1">
    <citation type="submission" date="2016-10" db="EMBL/GenBank/DDBJ databases">
        <authorList>
            <person name="de Groot N.N."/>
        </authorList>
    </citation>
    <scope>NUCLEOTIDE SEQUENCE [LARGE SCALE GENOMIC DNA]</scope>
    <source>
        <strain evidence="2 3">YAD2003</strain>
    </source>
</reference>
<organism evidence="2 3">
    <name type="scientific">Ruminococcus flavefaciens</name>
    <dbReference type="NCBI Taxonomy" id="1265"/>
    <lineage>
        <taxon>Bacteria</taxon>
        <taxon>Bacillati</taxon>
        <taxon>Bacillota</taxon>
        <taxon>Clostridia</taxon>
        <taxon>Eubacteriales</taxon>
        <taxon>Oscillospiraceae</taxon>
        <taxon>Ruminococcus</taxon>
    </lineage>
</organism>
<proteinExistence type="predicted"/>